<dbReference type="SMART" id="SM00237">
    <property type="entry name" value="Calx_beta"/>
    <property type="match status" value="1"/>
</dbReference>
<dbReference type="PANTHER" id="PTHR46682">
    <property type="entry name" value="ADHESION G-PROTEIN COUPLED RECEPTOR V1"/>
    <property type="match status" value="1"/>
</dbReference>
<evidence type="ECO:0000256" key="3">
    <source>
        <dbReference type="ARBA" id="ARBA00022837"/>
    </source>
</evidence>
<dbReference type="SMART" id="SM00710">
    <property type="entry name" value="PbH1"/>
    <property type="match status" value="10"/>
</dbReference>
<feature type="signal peptide" evidence="4">
    <location>
        <begin position="1"/>
        <end position="27"/>
    </location>
</feature>
<dbReference type="InterPro" id="IPR011050">
    <property type="entry name" value="Pectin_lyase_fold/virulence"/>
</dbReference>
<dbReference type="PANTHER" id="PTHR46682:SF1">
    <property type="entry name" value="ADHESION G-PROTEIN COUPLED RECEPTOR V1"/>
    <property type="match status" value="1"/>
</dbReference>
<accession>A0A545UF22</accession>
<reference evidence="6 7" key="1">
    <citation type="submission" date="2019-07" db="EMBL/GenBank/DDBJ databases">
        <title>Draft genome for Aliikangiella sp. M105.</title>
        <authorList>
            <person name="Wang G."/>
        </authorList>
    </citation>
    <scope>NUCLEOTIDE SEQUENCE [LARGE SCALE GENOMIC DNA]</scope>
    <source>
        <strain evidence="6 7">M105</strain>
    </source>
</reference>
<dbReference type="InterPro" id="IPR059226">
    <property type="entry name" value="Choice_anch_Q_dom"/>
</dbReference>
<keyword evidence="7" id="KW-1185">Reference proteome</keyword>
<evidence type="ECO:0000256" key="1">
    <source>
        <dbReference type="ARBA" id="ARBA00022729"/>
    </source>
</evidence>
<evidence type="ECO:0000313" key="6">
    <source>
        <dbReference type="EMBL" id="TQV88064.1"/>
    </source>
</evidence>
<dbReference type="InterPro" id="IPR038081">
    <property type="entry name" value="CalX-like_sf"/>
</dbReference>
<dbReference type="OrthoDB" id="8612880at2"/>
<dbReference type="InterPro" id="IPR006626">
    <property type="entry name" value="PbH1"/>
</dbReference>
<keyword evidence="1 4" id="KW-0732">Signal</keyword>
<evidence type="ECO:0000259" key="5">
    <source>
        <dbReference type="SMART" id="SM00237"/>
    </source>
</evidence>
<dbReference type="SUPFAM" id="SSF141072">
    <property type="entry name" value="CalX-like"/>
    <property type="match status" value="1"/>
</dbReference>
<evidence type="ECO:0000313" key="7">
    <source>
        <dbReference type="Proteomes" id="UP000315439"/>
    </source>
</evidence>
<evidence type="ECO:0000256" key="4">
    <source>
        <dbReference type="SAM" id="SignalP"/>
    </source>
</evidence>
<dbReference type="GO" id="GO:0004930">
    <property type="term" value="F:G protein-coupled receptor activity"/>
    <property type="evidence" value="ECO:0007669"/>
    <property type="project" value="InterPro"/>
</dbReference>
<dbReference type="GO" id="GO:0016020">
    <property type="term" value="C:membrane"/>
    <property type="evidence" value="ECO:0007669"/>
    <property type="project" value="InterPro"/>
</dbReference>
<dbReference type="NCBIfam" id="TIGR04214">
    <property type="entry name" value="CSLREA_Nterm"/>
    <property type="match status" value="1"/>
</dbReference>
<sequence>MSSPITLKKSLLALAVSQALLVGSTEAATITVTSTDDTTVDDAVCTLREAIISANNDDNSAEDDCAAGSGDDTIVFDNSLSGSTVTLASNLTRITENTAIDGDIDGDNTPDITIDGDDSYTAISSRNVSGKTIDLNGLTITNTRNSGSGSAVYIDANSLSTLTLSNSVITANNCGGRGCGVFGAITNVTIDNSTISENTSSGSFINGGSGAGIRVSRGDLTVNNSTISGNRGTRGAGIHVFHSANGNHITINNSTITNNYSSDTVGGAYLGANNVTVTNSTISGNSAASTTAYSGAVGGNAPFAQGLHVYQPSNATISNTVIAGNSLDCTREGSTPITQVNNLIEDGGTGDGTYATSYYCGTPALSGDPNLGALADNGGDTYTLAPAYTSSVIDAGDNTNCGIGLATDTDQRGLARDDGNCDIGAVEYRPRFSWDNENYSVNEGDGTITLTVNFTGSNDATTVDYATSDNTATSGDDYTAVTNTLSFAAGVTSQSITLNIAEDSIFEGDEDFSVTLSNPAYSSSGTHSLDIDETSAATVTIEENDLIAVSSSNLSTGESGTDSSFTVVLNRAPTSNVDITLTNNDTTEGLLDVSSLTFTTSDWNMPQTVTVTGVDDDVVDGDITYLINLDASSADGDYSGLSGPDVSVTNMDEGETVGISVNKGTLLTAEDGTSDSFTVVLDSEPTNDVTITLTNGDSTEGSLSTSSLTFDSGNWSIPQTVTVTGVDDDIVDGDITYLINLDASSADSNYSGLSGPDVSATNEDEGETVGISVNKSTLLTSEDGTSDSFTMVLDSEPTNDVTITLTNGDSSEGTLNTSSLTFNSGNWSTPQTVTATGVDDAIDDGDQAYSVSFGVSSSDANYNGFSIANVTVLNNDNESSGISLSKSTLVTSEDGTSDSFMVVLDSQPTSDVTITLTNGDSTEGTLSASSLTFTSSNWSTAQTVTATGVDDAIADGDQAYSVSFSVSSSDANFNGQSISDVTVLNTDNESSGITLSQSTLVTSEDGTSDSFTVVLDSQPTNDVTITLTNGDNTEGTLNTSSLTFNSSNWSTAQTVTATGVDDAIEDGDQAYSISFSVSSSDNNFNGLSIADVTVLNNDNESSGISLNKNTLVTSEDGTSDSFSVVLDSEPTSDVTITLTNGDNTEGTLSTSSLTFNSSNWNAAQTVTATGVDDTIEDGDQAYSISFSVSSSDANFNGQSISDVTVLNTDNESSGITLSQSTLVTSEDGTSDSFTVVLNSEPTNDVTITLTNGDNTEGTLSTSILTFNSSNWSTAQTVTATGVDDAIADGDQAYNISFSVSSSDANFNGQSISDVTVLNTDNESSGITLSQSTLVTSEDGTSDSFTLVLNSEPTNDVTITLINGDSTEGTLSTSSLTFNSSNWSTAQTVTATGVDDAITDGDQAYSVSFSVSSSDNNFNGLSIADVTVLNTDNESSGISLSKNTLVTSEDGTSDSFTVVLDSEPTNDVTITLTNGDNTEGTLSTSSLTFNSSNWNTPQTVTATGVDDAIEDGDQAYSISFSVSSSDVNFNGLSVADVTVLNNDNESSGITLSQSTLVTSEDGTSDSFTVVLDSEPTNDVTVTLTNGDNTEGTLNTSSLTFTSSNWSTPQTVTATGVDDNIDDGDQAYNIALIVSSMDSLFDGLSVSDVKVLNLDNETSGIEVSKNTLLTSEDGTSDSFSMVLSSAPTADVTINLTNTDATEGILSTSSLTFTSSNWSTAQTVAVTGVDDSINDGDQAYSINFSVSSIDSQFNNLPLAGVTVLNTDNENSEIRISKNTLVTSEGGNQDQFSVTLNSEPTAEVTITLTNDDPSEGALSVSSMTFDANNWQTAQTITVSGVDDNLNDGDIAYNISFGVSSLDTNFDGQLLSNVTVINLDNESSNNNNGSDKTIEVSKTLLSTNEDATSDSFEIVLSSAPTDEVIITLTNNDRTEGTLSTTSLTFSPDNWSTAQTVMVTGVDDIPVDGDIAYSISITASSDDADYNGLPISSVTVINNDNDFASSSGGGSLNLWLLMIAALAAARRRLVIK</sequence>
<feature type="domain" description="Calx-beta" evidence="5">
    <location>
        <begin position="422"/>
        <end position="517"/>
    </location>
</feature>
<comment type="caution">
    <text evidence="6">The sequence shown here is derived from an EMBL/GenBank/DDBJ whole genome shotgun (WGS) entry which is preliminary data.</text>
</comment>
<dbReference type="SUPFAM" id="SSF51126">
    <property type="entry name" value="Pectin lyase-like"/>
    <property type="match status" value="1"/>
</dbReference>
<dbReference type="NCBIfam" id="NF041518">
    <property type="entry name" value="choice_anch_Q"/>
    <property type="match status" value="1"/>
</dbReference>
<dbReference type="RefSeq" id="WP_142893305.1">
    <property type="nucleotide sequence ID" value="NZ_ML660163.1"/>
</dbReference>
<gene>
    <name evidence="6" type="ORF">FLL46_09660</name>
</gene>
<dbReference type="InterPro" id="IPR026457">
    <property type="entry name" value="CSLREA_Nterm"/>
</dbReference>
<dbReference type="Gene3D" id="2.60.40.2030">
    <property type="match status" value="1"/>
</dbReference>
<protein>
    <submittedName>
        <fullName evidence="6">CSLREA domain-containing protein</fullName>
    </submittedName>
</protein>
<evidence type="ECO:0000256" key="2">
    <source>
        <dbReference type="ARBA" id="ARBA00022737"/>
    </source>
</evidence>
<keyword evidence="2" id="KW-0677">Repeat</keyword>
<keyword evidence="3" id="KW-0106">Calcium</keyword>
<proteinExistence type="predicted"/>
<dbReference type="Proteomes" id="UP000315439">
    <property type="component" value="Unassembled WGS sequence"/>
</dbReference>
<dbReference type="InterPro" id="IPR026919">
    <property type="entry name" value="ADGRV1"/>
</dbReference>
<feature type="chain" id="PRO_5022081304" evidence="4">
    <location>
        <begin position="28"/>
        <end position="2026"/>
    </location>
</feature>
<name>A0A545UF22_9GAMM</name>
<dbReference type="InterPro" id="IPR003644">
    <property type="entry name" value="Calx_beta"/>
</dbReference>
<dbReference type="EMBL" id="VIKS01000005">
    <property type="protein sequence ID" value="TQV88064.1"/>
    <property type="molecule type" value="Genomic_DNA"/>
</dbReference>
<organism evidence="6 7">
    <name type="scientific">Aliikangiella coralliicola</name>
    <dbReference type="NCBI Taxonomy" id="2592383"/>
    <lineage>
        <taxon>Bacteria</taxon>
        <taxon>Pseudomonadati</taxon>
        <taxon>Pseudomonadota</taxon>
        <taxon>Gammaproteobacteria</taxon>
        <taxon>Oceanospirillales</taxon>
        <taxon>Pleioneaceae</taxon>
        <taxon>Aliikangiella</taxon>
    </lineage>
</organism>
<dbReference type="Pfam" id="PF03160">
    <property type="entry name" value="Calx-beta"/>
    <property type="match status" value="5"/>
</dbReference>